<dbReference type="InterPro" id="IPR007227">
    <property type="entry name" value="Cell_shape_determining_MreD"/>
</dbReference>
<sequence>MTSRRKRNLTILSKWVVYFLFLLVAATLQSLPGFLQIGSVKPLFILPFCLGVAIYQGEYSGAFFAVLGGFLWDWTGGRIGGLMALGMMLVCFFAAMLVELYLRVNYINFILVTFACALLMLSTDFLFYYLMQDYVAGLHRYLWVVVPSAVYTALLSPLSMKAARFVAGRFVVED</sequence>
<evidence type="ECO:0000256" key="6">
    <source>
        <dbReference type="ARBA" id="ARBA00022989"/>
    </source>
</evidence>
<protein>
    <submittedName>
        <fullName evidence="9">Rod shape-determining protein MreD</fullName>
    </submittedName>
</protein>
<dbReference type="Proteomes" id="UP000713596">
    <property type="component" value="Unassembled WGS sequence"/>
</dbReference>
<feature type="transmembrane region" description="Helical" evidence="8">
    <location>
        <begin position="79"/>
        <end position="100"/>
    </location>
</feature>
<comment type="caution">
    <text evidence="9">The sequence shown here is derived from an EMBL/GenBank/DDBJ whole genome shotgun (WGS) entry which is preliminary data.</text>
</comment>
<dbReference type="AlphaFoldDB" id="A0A948T3R4"/>
<dbReference type="NCBIfam" id="TIGR03426">
    <property type="entry name" value="shape_MreD"/>
    <property type="match status" value="1"/>
</dbReference>
<feature type="transmembrane region" description="Helical" evidence="8">
    <location>
        <begin position="12"/>
        <end position="31"/>
    </location>
</feature>
<evidence type="ECO:0000256" key="2">
    <source>
        <dbReference type="ARBA" id="ARBA00007776"/>
    </source>
</evidence>
<feature type="transmembrane region" description="Helical" evidence="8">
    <location>
        <begin position="141"/>
        <end position="160"/>
    </location>
</feature>
<keyword evidence="5" id="KW-0133">Cell shape</keyword>
<comment type="similarity">
    <text evidence="2">Belongs to the MreD family.</text>
</comment>
<accession>A0A948T3R4</accession>
<dbReference type="GO" id="GO:0008360">
    <property type="term" value="P:regulation of cell shape"/>
    <property type="evidence" value="ECO:0007669"/>
    <property type="project" value="UniProtKB-KW"/>
</dbReference>
<organism evidence="9 10">
    <name type="scientific">Candidatus Allofournierella pullistercoris</name>
    <dbReference type="NCBI Taxonomy" id="2838597"/>
    <lineage>
        <taxon>Bacteria</taxon>
        <taxon>Bacillati</taxon>
        <taxon>Bacillota</taxon>
        <taxon>Clostridia</taxon>
        <taxon>Eubacteriales</taxon>
        <taxon>Oscillospiraceae</taxon>
        <taxon>Allofournierella</taxon>
    </lineage>
</organism>
<feature type="transmembrane region" description="Helical" evidence="8">
    <location>
        <begin position="106"/>
        <end position="129"/>
    </location>
</feature>
<dbReference type="EMBL" id="JAHLFP010000057">
    <property type="protein sequence ID" value="MBU3806569.1"/>
    <property type="molecule type" value="Genomic_DNA"/>
</dbReference>
<evidence type="ECO:0000256" key="5">
    <source>
        <dbReference type="ARBA" id="ARBA00022960"/>
    </source>
</evidence>
<dbReference type="GO" id="GO:0005886">
    <property type="term" value="C:plasma membrane"/>
    <property type="evidence" value="ECO:0007669"/>
    <property type="project" value="UniProtKB-SubCell"/>
</dbReference>
<keyword evidence="3" id="KW-1003">Cell membrane</keyword>
<keyword evidence="7 8" id="KW-0472">Membrane</keyword>
<proteinExistence type="inferred from homology"/>
<reference evidence="9" key="2">
    <citation type="submission" date="2021-04" db="EMBL/GenBank/DDBJ databases">
        <authorList>
            <person name="Gilroy R."/>
        </authorList>
    </citation>
    <scope>NUCLEOTIDE SEQUENCE</scope>
    <source>
        <strain evidence="9">B5_2728</strain>
    </source>
</reference>
<gene>
    <name evidence="9" type="primary">mreD</name>
    <name evidence="9" type="ORF">H9882_06740</name>
</gene>
<evidence type="ECO:0000313" key="10">
    <source>
        <dbReference type="Proteomes" id="UP000713596"/>
    </source>
</evidence>
<evidence type="ECO:0000256" key="1">
    <source>
        <dbReference type="ARBA" id="ARBA00004651"/>
    </source>
</evidence>
<evidence type="ECO:0000256" key="8">
    <source>
        <dbReference type="SAM" id="Phobius"/>
    </source>
</evidence>
<keyword evidence="6 8" id="KW-1133">Transmembrane helix</keyword>
<evidence type="ECO:0000256" key="3">
    <source>
        <dbReference type="ARBA" id="ARBA00022475"/>
    </source>
</evidence>
<feature type="transmembrane region" description="Helical" evidence="8">
    <location>
        <begin position="43"/>
        <end position="72"/>
    </location>
</feature>
<evidence type="ECO:0000313" key="9">
    <source>
        <dbReference type="EMBL" id="MBU3806569.1"/>
    </source>
</evidence>
<keyword evidence="4 8" id="KW-0812">Transmembrane</keyword>
<name>A0A948T3R4_9FIRM</name>
<comment type="subcellular location">
    <subcellularLocation>
        <location evidence="1">Cell membrane</location>
        <topology evidence="1">Multi-pass membrane protein</topology>
    </subcellularLocation>
</comment>
<reference evidence="9" key="1">
    <citation type="journal article" date="2021" name="PeerJ">
        <title>Extensive microbial diversity within the chicken gut microbiome revealed by metagenomics and culture.</title>
        <authorList>
            <person name="Gilroy R."/>
            <person name="Ravi A."/>
            <person name="Getino M."/>
            <person name="Pursley I."/>
            <person name="Horton D.L."/>
            <person name="Alikhan N.F."/>
            <person name="Baker D."/>
            <person name="Gharbi K."/>
            <person name="Hall N."/>
            <person name="Watson M."/>
            <person name="Adriaenssens E.M."/>
            <person name="Foster-Nyarko E."/>
            <person name="Jarju S."/>
            <person name="Secka A."/>
            <person name="Antonio M."/>
            <person name="Oren A."/>
            <person name="Chaudhuri R.R."/>
            <person name="La Ragione R."/>
            <person name="Hildebrand F."/>
            <person name="Pallen M.J."/>
        </authorList>
    </citation>
    <scope>NUCLEOTIDE SEQUENCE</scope>
    <source>
        <strain evidence="9">B5_2728</strain>
    </source>
</reference>
<evidence type="ECO:0000256" key="7">
    <source>
        <dbReference type="ARBA" id="ARBA00023136"/>
    </source>
</evidence>
<dbReference type="Pfam" id="PF04093">
    <property type="entry name" value="MreD"/>
    <property type="match status" value="1"/>
</dbReference>
<evidence type="ECO:0000256" key="4">
    <source>
        <dbReference type="ARBA" id="ARBA00022692"/>
    </source>
</evidence>